<dbReference type="Proteomes" id="UP000294746">
    <property type="component" value="Unassembled WGS sequence"/>
</dbReference>
<evidence type="ECO:0008006" key="3">
    <source>
        <dbReference type="Google" id="ProtNLM"/>
    </source>
</evidence>
<dbReference type="OrthoDB" id="1679217at2"/>
<dbReference type="EMBL" id="SLXV01000003">
    <property type="protein sequence ID" value="TCP70228.1"/>
    <property type="molecule type" value="Genomic_DNA"/>
</dbReference>
<sequence length="159" mass="18640">MIKCISKFVDATAVSLFHFKRSKQSQFKDGDTTNYVFSTPICPDIRFQEKENSSGYRSGLYSFNNTSINGLVRTPASGLYYQKEDQESRTHVIVIHGWRMDNMDRLKNLFLDSFMESAYELYFVTLPYHFDRVEDGDFGWRIYGNREYKANARGLWSNC</sequence>
<name>A0A4R2SBU7_9BACL</name>
<evidence type="ECO:0000313" key="1">
    <source>
        <dbReference type="EMBL" id="TCP70228.1"/>
    </source>
</evidence>
<dbReference type="RefSeq" id="WP_131847726.1">
    <property type="nucleotide sequence ID" value="NZ_SLXV01000003.1"/>
</dbReference>
<accession>A0A4R2SBU7</accession>
<reference evidence="1 2" key="1">
    <citation type="submission" date="2019-03" db="EMBL/GenBank/DDBJ databases">
        <title>Genomic Encyclopedia of Type Strains, Phase IV (KMG-IV): sequencing the most valuable type-strain genomes for metagenomic binning, comparative biology and taxonomic classification.</title>
        <authorList>
            <person name="Goeker M."/>
        </authorList>
    </citation>
    <scope>NUCLEOTIDE SEQUENCE [LARGE SCALE GENOMIC DNA]</scope>
    <source>
        <strain evidence="1 2">DSM 46831</strain>
    </source>
</reference>
<protein>
    <recommendedName>
        <fullName evidence="3">Alpha/beta hydrolase family protein</fullName>
    </recommendedName>
</protein>
<evidence type="ECO:0000313" key="2">
    <source>
        <dbReference type="Proteomes" id="UP000294746"/>
    </source>
</evidence>
<gene>
    <name evidence="1" type="ORF">EDD57_10341</name>
</gene>
<keyword evidence="2" id="KW-1185">Reference proteome</keyword>
<organism evidence="1 2">
    <name type="scientific">Baia soyae</name>
    <dbReference type="NCBI Taxonomy" id="1544746"/>
    <lineage>
        <taxon>Bacteria</taxon>
        <taxon>Bacillati</taxon>
        <taxon>Bacillota</taxon>
        <taxon>Bacilli</taxon>
        <taxon>Bacillales</taxon>
        <taxon>Thermoactinomycetaceae</taxon>
        <taxon>Baia</taxon>
    </lineage>
</organism>
<comment type="caution">
    <text evidence="1">The sequence shown here is derived from an EMBL/GenBank/DDBJ whole genome shotgun (WGS) entry which is preliminary data.</text>
</comment>
<dbReference type="AlphaFoldDB" id="A0A4R2SBU7"/>
<proteinExistence type="predicted"/>